<dbReference type="GO" id="GO:0034063">
    <property type="term" value="P:stress granule assembly"/>
    <property type="evidence" value="ECO:0000318"/>
    <property type="project" value="GO_Central"/>
</dbReference>
<feature type="compositionally biased region" description="Polar residues" evidence="3">
    <location>
        <begin position="112"/>
        <end position="127"/>
    </location>
</feature>
<feature type="region of interest" description="Disordered" evidence="3">
    <location>
        <begin position="334"/>
        <end position="365"/>
    </location>
</feature>
<reference evidence="9" key="1">
    <citation type="submission" date="2012-12" db="EMBL/GenBank/DDBJ databases">
        <authorList>
            <person name="Hellsten U."/>
            <person name="Grimwood J."/>
            <person name="Chapman J.A."/>
            <person name="Shapiro H."/>
            <person name="Aerts A."/>
            <person name="Otillar R.P."/>
            <person name="Terry A.Y."/>
            <person name="Boore J.L."/>
            <person name="Simakov O."/>
            <person name="Marletaz F."/>
            <person name="Cho S.-J."/>
            <person name="Edsinger-Gonzales E."/>
            <person name="Havlak P."/>
            <person name="Kuo D.-H."/>
            <person name="Larsson T."/>
            <person name="Lv J."/>
            <person name="Arendt D."/>
            <person name="Savage R."/>
            <person name="Osoegawa K."/>
            <person name="de Jong P."/>
            <person name="Lindberg D.R."/>
            <person name="Seaver E.C."/>
            <person name="Weisblat D.A."/>
            <person name="Putnam N.H."/>
            <person name="Grigoriev I.V."/>
            <person name="Rokhsar D.S."/>
        </authorList>
    </citation>
    <scope>NUCLEOTIDE SEQUENCE</scope>
</reference>
<dbReference type="PROSITE" id="PS51513">
    <property type="entry name" value="FFD"/>
    <property type="match status" value="1"/>
</dbReference>
<dbReference type="InterPro" id="IPR047575">
    <property type="entry name" value="Sm"/>
</dbReference>
<dbReference type="SMART" id="SM01199">
    <property type="entry name" value="FDF"/>
    <property type="match status" value="1"/>
</dbReference>
<feature type="domain" description="Sm" evidence="6">
    <location>
        <begin position="1"/>
        <end position="79"/>
    </location>
</feature>
<feature type="domain" description="DFDF" evidence="4">
    <location>
        <begin position="363"/>
        <end position="399"/>
    </location>
</feature>
<evidence type="ECO:0000313" key="8">
    <source>
        <dbReference type="EnsemblMetazoa" id="HelroP173556"/>
    </source>
</evidence>
<feature type="compositionally biased region" description="Polar residues" evidence="3">
    <location>
        <begin position="95"/>
        <end position="104"/>
    </location>
</feature>
<dbReference type="HOGENOM" id="CLU_019221_1_0_1"/>
<organism evidence="8 9">
    <name type="scientific">Helobdella robusta</name>
    <name type="common">Californian leech</name>
    <dbReference type="NCBI Taxonomy" id="6412"/>
    <lineage>
        <taxon>Eukaryota</taxon>
        <taxon>Metazoa</taxon>
        <taxon>Spiralia</taxon>
        <taxon>Lophotrochozoa</taxon>
        <taxon>Annelida</taxon>
        <taxon>Clitellata</taxon>
        <taxon>Hirudinea</taxon>
        <taxon>Rhynchobdellida</taxon>
        <taxon>Glossiphoniidae</taxon>
        <taxon>Helobdella</taxon>
    </lineage>
</organism>
<evidence type="ECO:0000259" key="4">
    <source>
        <dbReference type="PROSITE" id="PS51512"/>
    </source>
</evidence>
<feature type="compositionally biased region" description="Low complexity" evidence="3">
    <location>
        <begin position="198"/>
        <end position="213"/>
    </location>
</feature>
<feature type="compositionally biased region" description="Basic and acidic residues" evidence="3">
    <location>
        <begin position="396"/>
        <end position="411"/>
    </location>
</feature>
<feature type="compositionally biased region" description="Gly residues" evidence="3">
    <location>
        <begin position="352"/>
        <end position="361"/>
    </location>
</feature>
<dbReference type="InterPro" id="IPR025609">
    <property type="entry name" value="Lsm14-like_N"/>
</dbReference>
<dbReference type="PROSITE" id="PS51512">
    <property type="entry name" value="DFDF"/>
    <property type="match status" value="1"/>
</dbReference>
<dbReference type="SUPFAM" id="SSF50182">
    <property type="entry name" value="Sm-like ribonucleoproteins"/>
    <property type="match status" value="1"/>
</dbReference>
<evidence type="ECO:0000313" key="7">
    <source>
        <dbReference type="EMBL" id="ESO03275.1"/>
    </source>
</evidence>
<dbReference type="CDD" id="cd01736">
    <property type="entry name" value="LSm14_N"/>
    <property type="match status" value="1"/>
</dbReference>
<dbReference type="InterPro" id="IPR025761">
    <property type="entry name" value="FFD_box"/>
</dbReference>
<dbReference type="CTD" id="20204588"/>
<dbReference type="SMART" id="SM01271">
    <property type="entry name" value="LSM14"/>
    <property type="match status" value="1"/>
</dbReference>
<dbReference type="GeneID" id="20204588"/>
<feature type="compositionally biased region" description="Polar residues" evidence="3">
    <location>
        <begin position="214"/>
        <end position="223"/>
    </location>
</feature>
<proteinExistence type="inferred from homology"/>
<dbReference type="PANTHER" id="PTHR13586">
    <property type="entry name" value="SCD6 PROTEIN-RELATED"/>
    <property type="match status" value="1"/>
</dbReference>
<gene>
    <name evidence="8" type="primary">20204588</name>
    <name evidence="7" type="ORF">HELRODRAFT_173556</name>
</gene>
<feature type="region of interest" description="Disordered" evidence="3">
    <location>
        <begin position="95"/>
        <end position="301"/>
    </location>
</feature>
<dbReference type="InterPro" id="IPR019050">
    <property type="entry name" value="FDF_dom"/>
</dbReference>
<dbReference type="EMBL" id="KB096633">
    <property type="protein sequence ID" value="ESO03275.1"/>
    <property type="molecule type" value="Genomic_DNA"/>
</dbReference>
<dbReference type="GO" id="GO:0003729">
    <property type="term" value="F:mRNA binding"/>
    <property type="evidence" value="ECO:0000318"/>
    <property type="project" value="GO_Central"/>
</dbReference>
<protein>
    <recommendedName>
        <fullName evidence="10">Lsm14-like N-terminal domain-containing protein</fullName>
    </recommendedName>
</protein>
<dbReference type="Pfam" id="PF12701">
    <property type="entry name" value="LSM14"/>
    <property type="match status" value="1"/>
</dbReference>
<dbReference type="OrthoDB" id="21539at2759"/>
<feature type="compositionally biased region" description="Polar residues" evidence="3">
    <location>
        <begin position="285"/>
        <end position="294"/>
    </location>
</feature>
<feature type="compositionally biased region" description="Polar residues" evidence="3">
    <location>
        <begin position="148"/>
        <end position="172"/>
    </location>
</feature>
<dbReference type="Gene3D" id="2.30.30.100">
    <property type="match status" value="1"/>
</dbReference>
<dbReference type="AlphaFoldDB" id="T1F6Y9"/>
<evidence type="ECO:0000256" key="3">
    <source>
        <dbReference type="SAM" id="MobiDB-lite"/>
    </source>
</evidence>
<name>T1F6Y9_HELRO</name>
<feature type="domain" description="FFD box profile" evidence="5">
    <location>
        <begin position="435"/>
        <end position="451"/>
    </location>
</feature>
<reference evidence="7 9" key="2">
    <citation type="journal article" date="2013" name="Nature">
        <title>Insights into bilaterian evolution from three spiralian genomes.</title>
        <authorList>
            <person name="Simakov O."/>
            <person name="Marletaz F."/>
            <person name="Cho S.J."/>
            <person name="Edsinger-Gonzales E."/>
            <person name="Havlak P."/>
            <person name="Hellsten U."/>
            <person name="Kuo D.H."/>
            <person name="Larsson T."/>
            <person name="Lv J."/>
            <person name="Arendt D."/>
            <person name="Savage R."/>
            <person name="Osoegawa K."/>
            <person name="de Jong P."/>
            <person name="Grimwood J."/>
            <person name="Chapman J.A."/>
            <person name="Shapiro H."/>
            <person name="Aerts A."/>
            <person name="Otillar R.P."/>
            <person name="Terry A.Y."/>
            <person name="Boore J.L."/>
            <person name="Grigoriev I.V."/>
            <person name="Lindberg D.R."/>
            <person name="Seaver E.C."/>
            <person name="Weisblat D.A."/>
            <person name="Putnam N.H."/>
            <person name="Rokhsar D.S."/>
        </authorList>
    </citation>
    <scope>NUCLEOTIDE SEQUENCE</scope>
</reference>
<dbReference type="OMA" id="NYNENDR"/>
<dbReference type="GO" id="GO:0000932">
    <property type="term" value="C:P-body"/>
    <property type="evidence" value="ECO:0000318"/>
    <property type="project" value="GO_Central"/>
</dbReference>
<dbReference type="RefSeq" id="XP_009018423.1">
    <property type="nucleotide sequence ID" value="XM_009020175.1"/>
</dbReference>
<dbReference type="InterPro" id="IPR025762">
    <property type="entry name" value="DFDF"/>
</dbReference>
<comment type="similarity">
    <text evidence="1">Belongs to the LSM14 family.</text>
</comment>
<dbReference type="GO" id="GO:0033962">
    <property type="term" value="P:P-body assembly"/>
    <property type="evidence" value="ECO:0000318"/>
    <property type="project" value="GO_Central"/>
</dbReference>
<reference evidence="8" key="3">
    <citation type="submission" date="2015-06" db="UniProtKB">
        <authorList>
            <consortium name="EnsemblMetazoa"/>
        </authorList>
    </citation>
    <scope>IDENTIFICATION</scope>
</reference>
<dbReference type="KEGG" id="hro:HELRODRAFT_173556"/>
<feature type="compositionally biased region" description="Acidic residues" evidence="3">
    <location>
        <begin position="412"/>
        <end position="431"/>
    </location>
</feature>
<dbReference type="PROSITE" id="PS52002">
    <property type="entry name" value="SM"/>
    <property type="match status" value="1"/>
</dbReference>
<evidence type="ECO:0000256" key="1">
    <source>
        <dbReference type="ARBA" id="ARBA00010415"/>
    </source>
</evidence>
<feature type="region of interest" description="Disordered" evidence="3">
    <location>
        <begin position="396"/>
        <end position="434"/>
    </location>
</feature>
<dbReference type="EnsemblMetazoa" id="HelroT173556">
    <property type="protein sequence ID" value="HelroP173556"/>
    <property type="gene ID" value="HelroG173556"/>
</dbReference>
<evidence type="ECO:0000256" key="2">
    <source>
        <dbReference type="PROSITE-ProRule" id="PRU00846"/>
    </source>
</evidence>
<evidence type="ECO:0000313" key="9">
    <source>
        <dbReference type="Proteomes" id="UP000015101"/>
    </source>
</evidence>
<dbReference type="InParanoid" id="T1F6Y9"/>
<dbReference type="Proteomes" id="UP000015101">
    <property type="component" value="Unassembled WGS sequence"/>
</dbReference>
<evidence type="ECO:0000259" key="6">
    <source>
        <dbReference type="PROSITE" id="PS52002"/>
    </source>
</evidence>
<dbReference type="STRING" id="6412.T1F6Y9"/>
<dbReference type="InterPro" id="IPR010920">
    <property type="entry name" value="LSM_dom_sf"/>
</dbReference>
<evidence type="ECO:0000259" key="5">
    <source>
        <dbReference type="PROSITE" id="PS51513"/>
    </source>
</evidence>
<sequence length="568" mass="63319">MSIPYLGSKISLISKAEIRYEGILYSIDANESTVALAKVRSFGTEDRPTDRPVPPRDEIFEYIIFRGRDIKDLHVCAPPQPMATDPAIIQSSEILDNSGNSSLSPGAGENYASPSQSLDHLQQQPQMAMQHRIPSPCLISPQKPQAPPTQAVNQQEDVQTSNRGFNVQNVGAVQNVKLSPGRPPADGASFMPRMPPSQQHQQLQHHQQQQQQQMNTNSYTNYNENDRQHSQQPQQQKQNVYSHSNRDMQHENMQPRSYPEKDFYPQSGNHGRGGGVHQGREVFYGSSNSASTDSDGYGRANSSSIRHRHIINNIFIHLTIISLLLGYRGGPSSYSSNFRGRSRGFRPSRGTPAGGGVGGPGEDIAGQRLTFDQEFDFESANAQFDKEQIEKELKEKLDKRQQPHGDHRSSENDNEDNDDNDEGDGDDDECEPPVVYYDKSKSFFDKLSTDSADKNKRNNWKDERKLNCETFGLVNNANNIGGSSAGSMMRGGGRDTTVITLEHLEDQAVTEALGGEMMASMATEVVGVVTAGHRPIKCHQAYLKHLSLEILNSDWMISLERVWVEEFM</sequence>
<dbReference type="PANTHER" id="PTHR13586:SF0">
    <property type="entry name" value="TRAILER HITCH, ISOFORM H"/>
    <property type="match status" value="1"/>
</dbReference>
<accession>T1F6Y9</accession>
<dbReference type="EMBL" id="AMQM01004593">
    <property type="status" value="NOT_ANNOTATED_CDS"/>
    <property type="molecule type" value="Genomic_DNA"/>
</dbReference>
<dbReference type="eggNOG" id="KOG1073">
    <property type="taxonomic scope" value="Eukaryota"/>
</dbReference>
<evidence type="ECO:0008006" key="10">
    <source>
        <dbReference type="Google" id="ProtNLM"/>
    </source>
</evidence>
<feature type="short sequence motif" description="FFD box" evidence="2">
    <location>
        <begin position="435"/>
        <end position="451"/>
    </location>
</feature>
<dbReference type="Pfam" id="PF09532">
    <property type="entry name" value="FDF"/>
    <property type="match status" value="1"/>
</dbReference>
<keyword evidence="9" id="KW-1185">Reference proteome</keyword>